<dbReference type="InterPro" id="IPR000477">
    <property type="entry name" value="RT_dom"/>
</dbReference>
<sequence length="322" mass="36767">MGFGNKWCKWIKSCLKSASMSVLVNGSPTEEFGFERGVRQGDPLSPFIFLLVAEGLNAIVSEAVSKGIFKGIEVGSNRVVVSHLQYAYDIIFFGEWHKENVSALLCILKCFEEVSGLRVNFNKNNLYGVGADSNEAEEMARWMRCSVGEFLFTYLGLPIGECMSRSSAWRDLWRWSFHESDSFKVRVLTKMVEEKTLCMGSDSQETIWIKLMPKENIGNVNAFSIRDLFVSCGNVVIPIHSRLLWHAVIWSTRIFIWKERNNRVFKGKIPSVNKIVQEIQLKSFDWIVRRSIKSLLIGNSGCLSRRNVSWRLDCSMGLQFTC</sequence>
<dbReference type="Pfam" id="PF00078">
    <property type="entry name" value="RVT_1"/>
    <property type="match status" value="1"/>
</dbReference>
<proteinExistence type="predicted"/>
<dbReference type="PANTHER" id="PTHR33116">
    <property type="entry name" value="REVERSE TRANSCRIPTASE ZINC-BINDING DOMAIN-CONTAINING PROTEIN-RELATED-RELATED"/>
    <property type="match status" value="1"/>
</dbReference>
<evidence type="ECO:0000313" key="2">
    <source>
        <dbReference type="EMBL" id="GFA15887.1"/>
    </source>
</evidence>
<evidence type="ECO:0000259" key="1">
    <source>
        <dbReference type="Pfam" id="PF00078"/>
    </source>
</evidence>
<gene>
    <name evidence="2" type="ORF">Tci_587859</name>
</gene>
<comment type="caution">
    <text evidence="2">The sequence shown here is derived from an EMBL/GenBank/DDBJ whole genome shotgun (WGS) entry which is preliminary data.</text>
</comment>
<feature type="domain" description="Reverse transcriptase" evidence="1">
    <location>
        <begin position="7"/>
        <end position="127"/>
    </location>
</feature>
<dbReference type="EMBL" id="BKCJ010378071">
    <property type="protein sequence ID" value="GFA15887.1"/>
    <property type="molecule type" value="Genomic_DNA"/>
</dbReference>
<accession>A0A699J6J6</accession>
<protein>
    <submittedName>
        <fullName evidence="2">Putative ribonuclease H protein At1g65750 family</fullName>
    </submittedName>
</protein>
<dbReference type="PANTHER" id="PTHR33116:SF77">
    <property type="entry name" value="RNA-DIRECTED DNA POLYMERASE"/>
    <property type="match status" value="1"/>
</dbReference>
<dbReference type="AlphaFoldDB" id="A0A699J6J6"/>
<organism evidence="2">
    <name type="scientific">Tanacetum cinerariifolium</name>
    <name type="common">Dalmatian daisy</name>
    <name type="synonym">Chrysanthemum cinerariifolium</name>
    <dbReference type="NCBI Taxonomy" id="118510"/>
    <lineage>
        <taxon>Eukaryota</taxon>
        <taxon>Viridiplantae</taxon>
        <taxon>Streptophyta</taxon>
        <taxon>Embryophyta</taxon>
        <taxon>Tracheophyta</taxon>
        <taxon>Spermatophyta</taxon>
        <taxon>Magnoliopsida</taxon>
        <taxon>eudicotyledons</taxon>
        <taxon>Gunneridae</taxon>
        <taxon>Pentapetalae</taxon>
        <taxon>asterids</taxon>
        <taxon>campanulids</taxon>
        <taxon>Asterales</taxon>
        <taxon>Asteraceae</taxon>
        <taxon>Asteroideae</taxon>
        <taxon>Anthemideae</taxon>
        <taxon>Anthemidinae</taxon>
        <taxon>Tanacetum</taxon>
    </lineage>
</organism>
<reference evidence="2" key="1">
    <citation type="journal article" date="2019" name="Sci. Rep.">
        <title>Draft genome of Tanacetum cinerariifolium, the natural source of mosquito coil.</title>
        <authorList>
            <person name="Yamashiro T."/>
            <person name="Shiraishi A."/>
            <person name="Satake H."/>
            <person name="Nakayama K."/>
        </authorList>
    </citation>
    <scope>NUCLEOTIDE SEQUENCE</scope>
</reference>
<name>A0A699J6J6_TANCI</name>